<evidence type="ECO:0000313" key="3">
    <source>
        <dbReference type="Proteomes" id="UP000886808"/>
    </source>
</evidence>
<dbReference type="Proteomes" id="UP000886808">
    <property type="component" value="Unassembled WGS sequence"/>
</dbReference>
<protein>
    <submittedName>
        <fullName evidence="2">Uncharacterized protein</fullName>
    </submittedName>
</protein>
<reference evidence="2" key="1">
    <citation type="journal article" date="2021" name="PeerJ">
        <title>Extensive microbial diversity within the chicken gut microbiome revealed by metagenomics and culture.</title>
        <authorList>
            <person name="Gilroy R."/>
            <person name="Ravi A."/>
            <person name="Getino M."/>
            <person name="Pursley I."/>
            <person name="Horton D.L."/>
            <person name="Alikhan N.F."/>
            <person name="Baker D."/>
            <person name="Gharbi K."/>
            <person name="Hall N."/>
            <person name="Watson M."/>
            <person name="Adriaenssens E.M."/>
            <person name="Foster-Nyarko E."/>
            <person name="Jarju S."/>
            <person name="Secka A."/>
            <person name="Antonio M."/>
            <person name="Oren A."/>
            <person name="Chaudhuri R.R."/>
            <person name="La Ragione R."/>
            <person name="Hildebrand F."/>
            <person name="Pallen M.J."/>
        </authorList>
    </citation>
    <scope>NUCLEOTIDE SEQUENCE</scope>
    <source>
        <strain evidence="2">CHK193-4272</strain>
    </source>
</reference>
<organism evidence="2 3">
    <name type="scientific">Candidatus Butyricicoccus avistercoris</name>
    <dbReference type="NCBI Taxonomy" id="2838518"/>
    <lineage>
        <taxon>Bacteria</taxon>
        <taxon>Bacillati</taxon>
        <taxon>Bacillota</taxon>
        <taxon>Clostridia</taxon>
        <taxon>Eubacteriales</taxon>
        <taxon>Butyricicoccaceae</taxon>
        <taxon>Butyricicoccus</taxon>
    </lineage>
</organism>
<sequence length="189" mass="21608">MKLIDLRQKVSERLDILREQRLKLNNIINNDNTSPLQNNVNFDRVEISKTLSDIDEEYEQISDIANKLSIMDANIQNAEISRQQSETAAEAAEEILKILEVFRRISKGDKVPPADEKKLMEYNQEMYMAAKNMALMSKNCDNKKYKSLWEEDTKEEEPIDPSELANNTEVGNPLAEVPTSISTSEESPT</sequence>
<evidence type="ECO:0000256" key="1">
    <source>
        <dbReference type="SAM" id="MobiDB-lite"/>
    </source>
</evidence>
<feature type="compositionally biased region" description="Low complexity" evidence="1">
    <location>
        <begin position="178"/>
        <end position="189"/>
    </location>
</feature>
<accession>A0A9D1PHB1</accession>
<name>A0A9D1PHB1_9FIRM</name>
<evidence type="ECO:0000313" key="2">
    <source>
        <dbReference type="EMBL" id="HIV61539.1"/>
    </source>
</evidence>
<reference evidence="2" key="2">
    <citation type="submission" date="2021-04" db="EMBL/GenBank/DDBJ databases">
        <authorList>
            <person name="Gilroy R."/>
        </authorList>
    </citation>
    <scope>NUCLEOTIDE SEQUENCE</scope>
    <source>
        <strain evidence="2">CHK193-4272</strain>
    </source>
</reference>
<feature type="region of interest" description="Disordered" evidence="1">
    <location>
        <begin position="148"/>
        <end position="189"/>
    </location>
</feature>
<gene>
    <name evidence="2" type="ORF">H9746_01620</name>
</gene>
<dbReference type="AlphaFoldDB" id="A0A9D1PHB1"/>
<dbReference type="EMBL" id="DXIE01000014">
    <property type="protein sequence ID" value="HIV61539.1"/>
    <property type="molecule type" value="Genomic_DNA"/>
</dbReference>
<comment type="caution">
    <text evidence="2">The sequence shown here is derived from an EMBL/GenBank/DDBJ whole genome shotgun (WGS) entry which is preliminary data.</text>
</comment>
<proteinExistence type="predicted"/>